<proteinExistence type="predicted"/>
<dbReference type="EMBL" id="QWKH01000098">
    <property type="protein sequence ID" value="NBI35295.1"/>
    <property type="molecule type" value="Genomic_DNA"/>
</dbReference>
<reference evidence="1" key="1">
    <citation type="submission" date="2018-08" db="EMBL/GenBank/DDBJ databases">
        <title>Murine metabolic-syndrome-specific gut microbial biobank.</title>
        <authorList>
            <person name="Liu C."/>
        </authorList>
    </citation>
    <scope>NUCLEOTIDE SEQUENCE [LARGE SCALE GENOMIC DNA]</scope>
    <source>
        <strain evidence="1">Z82</strain>
    </source>
</reference>
<organism evidence="1">
    <name type="scientific">Muribaculaceae bacterium Z82</name>
    <dbReference type="NCBI Taxonomy" id="2304548"/>
    <lineage>
        <taxon>Bacteria</taxon>
        <taxon>Pseudomonadati</taxon>
        <taxon>Bacteroidota</taxon>
        <taxon>Bacteroidia</taxon>
        <taxon>Bacteroidales</taxon>
        <taxon>Muribaculaceae</taxon>
    </lineage>
</organism>
<evidence type="ECO:0000313" key="1">
    <source>
        <dbReference type="EMBL" id="NBI35295.1"/>
    </source>
</evidence>
<sequence>MVSEAQKRAAANYRKKSVKQVILKFYPGDAEMYEWVKAQGNATAYVKSLVAADMERRGGEARG</sequence>
<comment type="caution">
    <text evidence="1">The sequence shown here is derived from an EMBL/GenBank/DDBJ whole genome shotgun (WGS) entry which is preliminary data.</text>
</comment>
<protein>
    <submittedName>
        <fullName evidence="1">Uncharacterized protein</fullName>
    </submittedName>
</protein>
<accession>A0A7C9JRK3</accession>
<name>A0A7C9JRK3_9BACT</name>
<gene>
    <name evidence="1" type="ORF">D1639_09710</name>
</gene>
<dbReference type="AlphaFoldDB" id="A0A7C9JRK3"/>